<dbReference type="SUPFAM" id="SSF55781">
    <property type="entry name" value="GAF domain-like"/>
    <property type="match status" value="1"/>
</dbReference>
<evidence type="ECO:0000259" key="7">
    <source>
        <dbReference type="PROSITE" id="PS51078"/>
    </source>
</evidence>
<dbReference type="Pfam" id="PF01614">
    <property type="entry name" value="IclR_C"/>
    <property type="match status" value="1"/>
</dbReference>
<gene>
    <name evidence="8" type="ORF">VIBNISOn1_830146</name>
</gene>
<keyword evidence="1" id="KW-0805">Transcription regulation</keyword>
<dbReference type="PROSITE" id="PS51078">
    <property type="entry name" value="ICLR_ED"/>
    <property type="match status" value="1"/>
</dbReference>
<dbReference type="AlphaFoldDB" id="A0AAV2VYX5"/>
<keyword evidence="2" id="KW-0238">DNA-binding</keyword>
<evidence type="ECO:0000256" key="5">
    <source>
        <dbReference type="ARBA" id="ARBA00042627"/>
    </source>
</evidence>
<evidence type="ECO:0000256" key="3">
    <source>
        <dbReference type="ARBA" id="ARBA00023163"/>
    </source>
</evidence>
<reference evidence="8 9" key="1">
    <citation type="journal article" date="2013" name="ISME J.">
        <title>Comparative genomics of pathogenic lineages of Vibrio nigripulchritudo identifies virulence-associated traits.</title>
        <authorList>
            <person name="Goudenege D."/>
            <person name="Labreuche Y."/>
            <person name="Krin E."/>
            <person name="Ansquer D."/>
            <person name="Mangenot S."/>
            <person name="Calteau A."/>
            <person name="Medigue C."/>
            <person name="Mazel D."/>
            <person name="Polz M.F."/>
            <person name="Le Roux F."/>
        </authorList>
    </citation>
    <scope>NUCLEOTIDE SEQUENCE [LARGE SCALE GENOMIC DNA]</scope>
    <source>
        <strain evidence="8 9">SOn1</strain>
    </source>
</reference>
<dbReference type="Pfam" id="PF09339">
    <property type="entry name" value="HTH_IclR"/>
    <property type="match status" value="1"/>
</dbReference>
<dbReference type="Gene3D" id="3.30.450.40">
    <property type="match status" value="1"/>
</dbReference>
<dbReference type="SUPFAM" id="SSF46785">
    <property type="entry name" value="Winged helix' DNA-binding domain"/>
    <property type="match status" value="1"/>
</dbReference>
<dbReference type="InterPro" id="IPR014757">
    <property type="entry name" value="Tscrpt_reg_IclR_C"/>
</dbReference>
<dbReference type="PANTHER" id="PTHR30136">
    <property type="entry name" value="HELIX-TURN-HELIX TRANSCRIPTIONAL REGULATOR, ICLR FAMILY"/>
    <property type="match status" value="1"/>
</dbReference>
<dbReference type="InterPro" id="IPR036388">
    <property type="entry name" value="WH-like_DNA-bd_sf"/>
</dbReference>
<dbReference type="InterPro" id="IPR029016">
    <property type="entry name" value="GAF-like_dom_sf"/>
</dbReference>
<comment type="caution">
    <text evidence="8">The sequence shown here is derived from an EMBL/GenBank/DDBJ whole genome shotgun (WGS) entry which is preliminary data.</text>
</comment>
<feature type="domain" description="IclR-ED" evidence="7">
    <location>
        <begin position="76"/>
        <end position="261"/>
    </location>
</feature>
<dbReference type="InterPro" id="IPR050707">
    <property type="entry name" value="HTH_MetabolicPath_Reg"/>
</dbReference>
<accession>A0AAV2VYX5</accession>
<dbReference type="EMBL" id="CAOF01000179">
    <property type="protein sequence ID" value="CCO49585.1"/>
    <property type="molecule type" value="Genomic_DNA"/>
</dbReference>
<sequence>MAEETKQTQSYTVPPVERAFRLLRYIGEGNRCVNISKASKALGINRTTLIRLIQTLQAEKMIEEISEGAGYQLGTGLIGLASEALSSRDIVRVSRPILRQLAKTLNLSSHLGVLDGQEIIYLDRETPNTHLVSNVAAGTRLPAHATSIGRILLANLPEESVRNLYQESKLEKFSDRTSTNIDQLLTQLTNDRSIGLAWSTSNFEKGIGSCAAPVFDHLGIPAGAINVSGPESAFVEGTQSYLDIDSALRSAATEISKLLGYSPKH</sequence>
<dbReference type="GO" id="GO:0045892">
    <property type="term" value="P:negative regulation of DNA-templated transcription"/>
    <property type="evidence" value="ECO:0007669"/>
    <property type="project" value="TreeGrafter"/>
</dbReference>
<organism evidence="8 9">
    <name type="scientific">Vibrio nigripulchritudo SOn1</name>
    <dbReference type="NCBI Taxonomy" id="1238450"/>
    <lineage>
        <taxon>Bacteria</taxon>
        <taxon>Pseudomonadati</taxon>
        <taxon>Pseudomonadota</taxon>
        <taxon>Gammaproteobacteria</taxon>
        <taxon>Vibrionales</taxon>
        <taxon>Vibrionaceae</taxon>
        <taxon>Vibrio</taxon>
    </lineage>
</organism>
<dbReference type="Proteomes" id="UP000018211">
    <property type="component" value="Unassembled WGS sequence"/>
</dbReference>
<name>A0AAV2VYX5_9VIBR</name>
<evidence type="ECO:0000256" key="1">
    <source>
        <dbReference type="ARBA" id="ARBA00023015"/>
    </source>
</evidence>
<dbReference type="SMART" id="SM00346">
    <property type="entry name" value="HTH_ICLR"/>
    <property type="match status" value="1"/>
</dbReference>
<dbReference type="GO" id="GO:0003700">
    <property type="term" value="F:DNA-binding transcription factor activity"/>
    <property type="evidence" value="ECO:0007669"/>
    <property type="project" value="TreeGrafter"/>
</dbReference>
<dbReference type="InterPro" id="IPR005471">
    <property type="entry name" value="Tscrpt_reg_IclR_N"/>
</dbReference>
<dbReference type="PANTHER" id="PTHR30136:SF24">
    <property type="entry name" value="HTH-TYPE TRANSCRIPTIONAL REPRESSOR ALLR"/>
    <property type="match status" value="1"/>
</dbReference>
<dbReference type="PROSITE" id="PS51077">
    <property type="entry name" value="HTH_ICLR"/>
    <property type="match status" value="1"/>
</dbReference>
<keyword evidence="3" id="KW-0804">Transcription</keyword>
<evidence type="ECO:0000259" key="6">
    <source>
        <dbReference type="PROSITE" id="PS51077"/>
    </source>
</evidence>
<evidence type="ECO:0000313" key="9">
    <source>
        <dbReference type="Proteomes" id="UP000018211"/>
    </source>
</evidence>
<evidence type="ECO:0000256" key="4">
    <source>
        <dbReference type="ARBA" id="ARBA00040379"/>
    </source>
</evidence>
<feature type="domain" description="HTH iclR-type" evidence="6">
    <location>
        <begin position="13"/>
        <end position="75"/>
    </location>
</feature>
<dbReference type="GO" id="GO:0003677">
    <property type="term" value="F:DNA binding"/>
    <property type="evidence" value="ECO:0007669"/>
    <property type="project" value="UniProtKB-KW"/>
</dbReference>
<evidence type="ECO:0000313" key="8">
    <source>
        <dbReference type="EMBL" id="CCO49585.1"/>
    </source>
</evidence>
<dbReference type="InterPro" id="IPR036390">
    <property type="entry name" value="WH_DNA-bd_sf"/>
</dbReference>
<dbReference type="Gene3D" id="1.10.10.10">
    <property type="entry name" value="Winged helix-like DNA-binding domain superfamily/Winged helix DNA-binding domain"/>
    <property type="match status" value="1"/>
</dbReference>
<evidence type="ECO:0000256" key="2">
    <source>
        <dbReference type="ARBA" id="ARBA00023125"/>
    </source>
</evidence>
<protein>
    <recommendedName>
        <fullName evidence="4">HTH-type transcriptional repressor AllR</fullName>
    </recommendedName>
    <alternativeName>
        <fullName evidence="5">Negative regulator of allantoin and glyoxylate utilization operons</fullName>
    </alternativeName>
</protein>
<proteinExistence type="predicted"/>